<dbReference type="AlphaFoldDB" id="A0A099HZS8"/>
<comment type="caution">
    <text evidence="1">The sequence shown here is derived from an EMBL/GenBank/DDBJ whole genome shotgun (WGS) entry which is preliminary data.</text>
</comment>
<proteinExistence type="predicted"/>
<organism evidence="1 2">
    <name type="scientific">Clostridium innocuum</name>
    <dbReference type="NCBI Taxonomy" id="1522"/>
    <lineage>
        <taxon>Bacteria</taxon>
        <taxon>Bacillati</taxon>
        <taxon>Bacillota</taxon>
        <taxon>Clostridia</taxon>
        <taxon>Eubacteriales</taxon>
        <taxon>Clostridiaceae</taxon>
        <taxon>Clostridium</taxon>
    </lineage>
</organism>
<dbReference type="Proteomes" id="UP000030008">
    <property type="component" value="Unassembled WGS sequence"/>
</dbReference>
<name>A0A099HZS8_CLOIN</name>
<dbReference type="RefSeq" id="WP_044908162.1">
    <property type="nucleotide sequence ID" value="NZ_JQIF01000131.1"/>
</dbReference>
<dbReference type="EMBL" id="JQIF01000131">
    <property type="protein sequence ID" value="KGJ51254.1"/>
    <property type="molecule type" value="Genomic_DNA"/>
</dbReference>
<evidence type="ECO:0000313" key="2">
    <source>
        <dbReference type="Proteomes" id="UP000030008"/>
    </source>
</evidence>
<reference evidence="1 2" key="1">
    <citation type="submission" date="2014-08" db="EMBL/GenBank/DDBJ databases">
        <title>Clostridium innocuum, an unnegligible vancomycin-resistant pathogen causing extra-intestinal infections.</title>
        <authorList>
            <person name="Feng Y."/>
            <person name="Chiu C.-H."/>
        </authorList>
    </citation>
    <scope>NUCLEOTIDE SEQUENCE [LARGE SCALE GENOMIC DNA]</scope>
    <source>
        <strain evidence="1 2">AN88</strain>
    </source>
</reference>
<protein>
    <submittedName>
        <fullName evidence="1">Pyridine nucleotide-disulfide oxidoreductase</fullName>
    </submittedName>
</protein>
<accession>A0A099HZS8</accession>
<gene>
    <name evidence="1" type="ORF">CIAN88_21530</name>
</gene>
<evidence type="ECO:0000313" key="1">
    <source>
        <dbReference type="EMBL" id="KGJ51254.1"/>
    </source>
</evidence>
<sequence length="382" mass="45039">MVFRRKKHKNTAEESIDFHALVLEQLEHMCEEGQILDDAFVLEAQDIYIYADVISVEHNVAQIVFQLHHEWLDDAILESVAASGSNAQEAVTLACEDFYRHTLQLYLRALQGKAEETVFGFTQLRHYFQVYRNEIHGIGKREGLIEQDFWEMLKQKLQLRLGNKKAYWIKVFASKTRSKVLCEVRINGREDSELSELLLPYAQNWDCIGSYHTEKQNFLLIQEERSYEPSDFTGDNIRQYTRKAIKWYEKCGSKEEHRKLREQLIRLCKDDSLAYEIFSFVPEIYCKYAYPKVEYGARLFLIQKDQKTRELYQSQLQSFSYIEETVMEHLKRDHVNRSIIENVISFSANARAIQKAMDNGDALDELMIPGIGYYARNDYIMR</sequence>
<dbReference type="InterPro" id="IPR045929">
    <property type="entry name" value="DUF6348"/>
</dbReference>
<dbReference type="Pfam" id="PF19875">
    <property type="entry name" value="DUF6348"/>
    <property type="match status" value="1"/>
</dbReference>